<keyword evidence="2" id="KW-1185">Reference proteome</keyword>
<proteinExistence type="predicted"/>
<evidence type="ECO:0000313" key="1">
    <source>
        <dbReference type="EMBL" id="SMP26212.1"/>
    </source>
</evidence>
<organism evidence="1 2">
    <name type="scientific">Algoriphagus winogradskyi</name>
    <dbReference type="NCBI Taxonomy" id="237017"/>
    <lineage>
        <taxon>Bacteria</taxon>
        <taxon>Pseudomonadati</taxon>
        <taxon>Bacteroidota</taxon>
        <taxon>Cytophagia</taxon>
        <taxon>Cytophagales</taxon>
        <taxon>Cyclobacteriaceae</taxon>
        <taxon>Algoriphagus</taxon>
    </lineage>
</organism>
<evidence type="ECO:0000313" key="2">
    <source>
        <dbReference type="Proteomes" id="UP001157915"/>
    </source>
</evidence>
<gene>
    <name evidence="1" type="ORF">SAMN06265367_104342</name>
</gene>
<name>A0ABY1P6M3_9BACT</name>
<reference evidence="1 2" key="1">
    <citation type="submission" date="2017-05" db="EMBL/GenBank/DDBJ databases">
        <authorList>
            <person name="Varghese N."/>
            <person name="Submissions S."/>
        </authorList>
    </citation>
    <scope>NUCLEOTIDE SEQUENCE [LARGE SCALE GENOMIC DNA]</scope>
    <source>
        <strain evidence="1 2">DSM 15360</strain>
    </source>
</reference>
<comment type="caution">
    <text evidence="1">The sequence shown here is derived from an EMBL/GenBank/DDBJ whole genome shotgun (WGS) entry which is preliminary data.</text>
</comment>
<sequence>MNGTQNAHISKHDMSNVTGSISYIVMIVGINKKSTEPVKGSWLLYPLPGIEKMYKSLLHIK</sequence>
<dbReference type="RefSeq" id="WP_377918749.1">
    <property type="nucleotide sequence ID" value="NZ_JBHSPM010000001.1"/>
</dbReference>
<accession>A0ABY1P6M3</accession>
<dbReference type="EMBL" id="FXUA01000004">
    <property type="protein sequence ID" value="SMP26212.1"/>
    <property type="molecule type" value="Genomic_DNA"/>
</dbReference>
<protein>
    <submittedName>
        <fullName evidence="1">Uncharacterized protein</fullName>
    </submittedName>
</protein>
<dbReference type="Proteomes" id="UP001157915">
    <property type="component" value="Unassembled WGS sequence"/>
</dbReference>